<comment type="caution">
    <text evidence="2">The sequence shown here is derived from an EMBL/GenBank/DDBJ whole genome shotgun (WGS) entry which is preliminary data.</text>
</comment>
<proteinExistence type="predicted"/>
<dbReference type="RefSeq" id="WP_154356383.1">
    <property type="nucleotide sequence ID" value="NZ_WKJL01000001.1"/>
</dbReference>
<dbReference type="AlphaFoldDB" id="A0A844D840"/>
<gene>
    <name evidence="2" type="ORF">GJ698_02880</name>
</gene>
<name>A0A844D840_9BURK</name>
<sequence length="185" mass="21439">MLIDHEREKLINAIIFFAKNTHQLGKIKLYKLLYLLDFEHFRDTGRSVTGLQYFAWPKGPVPVELHNEVDAPKGDLADKVAMESYAWAGGNGLTITPKAEFDSSFFSKRELRLLDRLASEFRTTLSKDMIERTHLENEPWDKVFNVQGRRQQQIPYELAARAQEVDEIRKISAERSEIKNNFANV</sequence>
<evidence type="ECO:0000313" key="2">
    <source>
        <dbReference type="EMBL" id="MRW83034.1"/>
    </source>
</evidence>
<dbReference type="InterPro" id="IPR025272">
    <property type="entry name" value="SocA_Panacea"/>
</dbReference>
<feature type="domain" description="Antitoxin SocA-like Panacea" evidence="1">
    <location>
        <begin position="29"/>
        <end position="140"/>
    </location>
</feature>
<evidence type="ECO:0000259" key="1">
    <source>
        <dbReference type="Pfam" id="PF13274"/>
    </source>
</evidence>
<reference evidence="2 3" key="1">
    <citation type="submission" date="2019-11" db="EMBL/GenBank/DDBJ databases">
        <title>Novel species isolated from a subtropical stream in China.</title>
        <authorList>
            <person name="Lu H."/>
        </authorList>
    </citation>
    <scope>NUCLEOTIDE SEQUENCE [LARGE SCALE GENOMIC DNA]</scope>
    <source>
        <strain evidence="2 3">FT26W</strain>
    </source>
</reference>
<dbReference type="EMBL" id="WKJL01000001">
    <property type="protein sequence ID" value="MRW83034.1"/>
    <property type="molecule type" value="Genomic_DNA"/>
</dbReference>
<dbReference type="Pfam" id="PF13274">
    <property type="entry name" value="SocA_Panacea"/>
    <property type="match status" value="1"/>
</dbReference>
<protein>
    <submittedName>
        <fullName evidence="2">DUF4065 domain-containing protein</fullName>
    </submittedName>
</protein>
<dbReference type="Proteomes" id="UP000439986">
    <property type="component" value="Unassembled WGS sequence"/>
</dbReference>
<accession>A0A844D840</accession>
<organism evidence="2 3">
    <name type="scientific">Duganella aquatilis</name>
    <dbReference type="NCBI Taxonomy" id="2666082"/>
    <lineage>
        <taxon>Bacteria</taxon>
        <taxon>Pseudomonadati</taxon>
        <taxon>Pseudomonadota</taxon>
        <taxon>Betaproteobacteria</taxon>
        <taxon>Burkholderiales</taxon>
        <taxon>Oxalobacteraceae</taxon>
        <taxon>Telluria group</taxon>
        <taxon>Duganella</taxon>
    </lineage>
</organism>
<evidence type="ECO:0000313" key="3">
    <source>
        <dbReference type="Proteomes" id="UP000439986"/>
    </source>
</evidence>
<keyword evidence="3" id="KW-1185">Reference proteome</keyword>